<dbReference type="PANTHER" id="PTHR19328">
    <property type="entry name" value="HEDGEHOG-INTERACTING PROTEIN"/>
    <property type="match status" value="1"/>
</dbReference>
<gene>
    <name evidence="7" type="ORF">ACFOUW_26370</name>
</gene>
<keyword evidence="4" id="KW-0732">Signal</keyword>
<dbReference type="SUPFAM" id="SSF49785">
    <property type="entry name" value="Galactose-binding domain-like"/>
    <property type="match status" value="2"/>
</dbReference>
<keyword evidence="1" id="KW-0378">Hydrolase</keyword>
<evidence type="ECO:0000259" key="5">
    <source>
        <dbReference type="PROSITE" id="PS50853"/>
    </source>
</evidence>
<evidence type="ECO:0000256" key="1">
    <source>
        <dbReference type="ARBA" id="ARBA00023295"/>
    </source>
</evidence>
<dbReference type="InterPro" id="IPR005084">
    <property type="entry name" value="CBM6"/>
</dbReference>
<protein>
    <submittedName>
        <fullName evidence="7">PQQ-dependent sugar dehydrogenase</fullName>
    </submittedName>
</protein>
<dbReference type="RefSeq" id="WP_239553715.1">
    <property type="nucleotide sequence ID" value="NZ_JAFBCM010000001.1"/>
</dbReference>
<dbReference type="Gene3D" id="2.120.10.30">
    <property type="entry name" value="TolB, C-terminal domain"/>
    <property type="match status" value="1"/>
</dbReference>
<dbReference type="SMART" id="SM00060">
    <property type="entry name" value="FN3"/>
    <property type="match status" value="2"/>
</dbReference>
<evidence type="ECO:0000313" key="7">
    <source>
        <dbReference type="EMBL" id="MFC3764388.1"/>
    </source>
</evidence>
<dbReference type="Pfam" id="PF00041">
    <property type="entry name" value="fn3"/>
    <property type="match status" value="2"/>
</dbReference>
<dbReference type="InterPro" id="IPR008979">
    <property type="entry name" value="Galactose-bd-like_sf"/>
</dbReference>
<feature type="signal peptide" evidence="4">
    <location>
        <begin position="1"/>
        <end position="35"/>
    </location>
</feature>
<feature type="domain" description="CBM6" evidence="6">
    <location>
        <begin position="38"/>
        <end position="162"/>
    </location>
</feature>
<keyword evidence="2" id="KW-0624">Polysaccharide degradation</keyword>
<evidence type="ECO:0000256" key="4">
    <source>
        <dbReference type="SAM" id="SignalP"/>
    </source>
</evidence>
<dbReference type="CDD" id="cd00063">
    <property type="entry name" value="FN3"/>
    <property type="match status" value="2"/>
</dbReference>
<dbReference type="Gene3D" id="2.60.120.260">
    <property type="entry name" value="Galactose-binding domain-like"/>
    <property type="match status" value="2"/>
</dbReference>
<comment type="caution">
    <text evidence="7">The sequence shown here is derived from an EMBL/GenBank/DDBJ whole genome shotgun (WGS) entry which is preliminary data.</text>
</comment>
<feature type="compositionally biased region" description="Polar residues" evidence="3">
    <location>
        <begin position="407"/>
        <end position="423"/>
    </location>
</feature>
<dbReference type="InterPro" id="IPR006311">
    <property type="entry name" value="TAT_signal"/>
</dbReference>
<name>A0ABV7YHN7_9ACTN</name>
<evidence type="ECO:0000259" key="6">
    <source>
        <dbReference type="PROSITE" id="PS51175"/>
    </source>
</evidence>
<dbReference type="Gene3D" id="2.60.40.10">
    <property type="entry name" value="Immunoglobulins"/>
    <property type="match status" value="2"/>
</dbReference>
<dbReference type="PANTHER" id="PTHR19328:SF13">
    <property type="entry name" value="HIPL1 PROTEIN"/>
    <property type="match status" value="1"/>
</dbReference>
<sequence>MSRHRTWRRQALAQLAAGLLIAGVVVATGAEPAVAAPTRYEAENASIAQGVVESNHAGFSGTGFVNYDNAVGSSVLFSVDAASAGSAALTIRYANGTAVNRPMDVVVNGTVVADERAFNGTGTWTTWQQTVVNANLVAGTNTIRAVATTANGGPNLDYVDVEFTPAATDYQAETATITQGVVESNHAGFTGTGFVNYDNVVGSAVQFTVTAAAAGATGLRFRYANGTTVNRPMDVIVNGAVVADDRAFEGTGAWTTWQELVVNASLTAGTNTVRTVSSTVNGGPNLDRLQVVPPADAEQPTTPGQPVCSDLSFDSLTLTWPESTDNVGVVAYDIYHQGQRIAEAPEPPGSPYRLTGLRPNARYELSVFARDAAGNVSDTSPEAVCTTTADPGDPTPPSAPGQPSASNVGQTSATLSWGASTDSRGVTSYDLRNDANNAVIDSVAGTPPATTKALTTLACDTAYVLHVVAKDAAGNTSAKSPTVSFRTGACAGGNNPGTPSQVSTGWSIPWDIAWSPDGTFGLVTERDSFRVFRINKNGSGKTQVGTVPNSATTDGEGGLMGVAFSPTWSGTSDQEVFFMHTSSDNNRIAKMSFNGTTLSSYSVVLNGIRKNRYHNGGRIRFGPDGFLYVSTGDAQQSNLAQDRNSLNGKILRITKSGAAAPGNPFGTTIYSYGHRNPQGLAWDAAGRLWSSELGNSSVDELNLIEPGKNYGWPTCEGNCSVAGMTNPKRTWTTAEASPSGLAYANGALFMAALRGQRMWRIVLNGTSVGSVTSHWNGTYGRLRAVAKVPGENAIWFGTTNADNNGGQPDGSDRFLRSNLS</sequence>
<feature type="compositionally biased region" description="Basic and acidic residues" evidence="3">
    <location>
        <begin position="810"/>
        <end position="820"/>
    </location>
</feature>
<dbReference type="InterPro" id="IPR011042">
    <property type="entry name" value="6-blade_b-propeller_TolB-like"/>
</dbReference>
<feature type="chain" id="PRO_5046359282" evidence="4">
    <location>
        <begin position="36"/>
        <end position="820"/>
    </location>
</feature>
<keyword evidence="2" id="KW-0119">Carbohydrate metabolism</keyword>
<dbReference type="PROSITE" id="PS50853">
    <property type="entry name" value="FN3"/>
    <property type="match status" value="2"/>
</dbReference>
<feature type="domain" description="Fibronectin type-III" evidence="5">
    <location>
        <begin position="399"/>
        <end position="490"/>
    </location>
</feature>
<evidence type="ECO:0000313" key="8">
    <source>
        <dbReference type="Proteomes" id="UP001595699"/>
    </source>
</evidence>
<feature type="domain" description="Fibronectin type-III" evidence="5">
    <location>
        <begin position="302"/>
        <end position="391"/>
    </location>
</feature>
<feature type="region of interest" description="Disordered" evidence="3">
    <location>
        <begin position="374"/>
        <end position="423"/>
    </location>
</feature>
<dbReference type="PROSITE" id="PS51318">
    <property type="entry name" value="TAT"/>
    <property type="match status" value="1"/>
</dbReference>
<evidence type="ECO:0000256" key="2">
    <source>
        <dbReference type="ARBA" id="ARBA00023326"/>
    </source>
</evidence>
<reference evidence="8" key="1">
    <citation type="journal article" date="2019" name="Int. J. Syst. Evol. Microbiol.">
        <title>The Global Catalogue of Microorganisms (GCM) 10K type strain sequencing project: providing services to taxonomists for standard genome sequencing and annotation.</title>
        <authorList>
            <consortium name="The Broad Institute Genomics Platform"/>
            <consortium name="The Broad Institute Genome Sequencing Center for Infectious Disease"/>
            <person name="Wu L."/>
            <person name="Ma J."/>
        </authorList>
    </citation>
    <scope>NUCLEOTIDE SEQUENCE [LARGE SCALE GENOMIC DNA]</scope>
    <source>
        <strain evidence="8">CGMCC 4.7241</strain>
    </source>
</reference>
<evidence type="ECO:0000256" key="3">
    <source>
        <dbReference type="SAM" id="MobiDB-lite"/>
    </source>
</evidence>
<accession>A0ABV7YHN7</accession>
<dbReference type="InterPro" id="IPR012938">
    <property type="entry name" value="Glc/Sorbosone_DH"/>
</dbReference>
<dbReference type="SUPFAM" id="SSF50952">
    <property type="entry name" value="Soluble quinoprotein glucose dehydrogenase"/>
    <property type="match status" value="1"/>
</dbReference>
<dbReference type="SUPFAM" id="SSF49265">
    <property type="entry name" value="Fibronectin type III"/>
    <property type="match status" value="1"/>
</dbReference>
<dbReference type="EMBL" id="JBHRZH010000023">
    <property type="protein sequence ID" value="MFC3764388.1"/>
    <property type="molecule type" value="Genomic_DNA"/>
</dbReference>
<dbReference type="Pfam" id="PF07995">
    <property type="entry name" value="GSDH"/>
    <property type="match status" value="1"/>
</dbReference>
<keyword evidence="1" id="KW-0326">Glycosidase</keyword>
<dbReference type="InterPro" id="IPR011041">
    <property type="entry name" value="Quinoprot_gluc/sorb_DH_b-prop"/>
</dbReference>
<organism evidence="7 8">
    <name type="scientific">Tenggerimyces flavus</name>
    <dbReference type="NCBI Taxonomy" id="1708749"/>
    <lineage>
        <taxon>Bacteria</taxon>
        <taxon>Bacillati</taxon>
        <taxon>Actinomycetota</taxon>
        <taxon>Actinomycetes</taxon>
        <taxon>Propionibacteriales</taxon>
        <taxon>Nocardioidaceae</taxon>
        <taxon>Tenggerimyces</taxon>
    </lineage>
</organism>
<dbReference type="Proteomes" id="UP001595699">
    <property type="component" value="Unassembled WGS sequence"/>
</dbReference>
<dbReference type="InterPro" id="IPR003961">
    <property type="entry name" value="FN3_dom"/>
</dbReference>
<dbReference type="PROSITE" id="PS51175">
    <property type="entry name" value="CBM6"/>
    <property type="match status" value="2"/>
</dbReference>
<feature type="region of interest" description="Disordered" evidence="3">
    <location>
        <begin position="799"/>
        <end position="820"/>
    </location>
</feature>
<proteinExistence type="predicted"/>
<dbReference type="CDD" id="cd04082">
    <property type="entry name" value="CBM35_pectate_lyase-like"/>
    <property type="match status" value="2"/>
</dbReference>
<feature type="domain" description="CBM6" evidence="6">
    <location>
        <begin position="168"/>
        <end position="292"/>
    </location>
</feature>
<dbReference type="InterPro" id="IPR013783">
    <property type="entry name" value="Ig-like_fold"/>
</dbReference>
<keyword evidence="8" id="KW-1185">Reference proteome</keyword>
<dbReference type="Pfam" id="PF16990">
    <property type="entry name" value="CBM_35"/>
    <property type="match status" value="2"/>
</dbReference>
<dbReference type="InterPro" id="IPR036116">
    <property type="entry name" value="FN3_sf"/>
</dbReference>